<dbReference type="Gene3D" id="3.30.360.10">
    <property type="entry name" value="Dihydrodipicolinate Reductase, domain 2"/>
    <property type="match status" value="1"/>
</dbReference>
<dbReference type="EMBL" id="LAZR01017022">
    <property type="protein sequence ID" value="KKM02107.1"/>
    <property type="molecule type" value="Genomic_DNA"/>
</dbReference>
<name>A0A0F9HG14_9ZZZZ</name>
<protein>
    <recommendedName>
        <fullName evidence="1">GFO/IDH/MocA-like oxidoreductase domain-containing protein</fullName>
    </recommendedName>
</protein>
<proteinExistence type="predicted"/>
<feature type="non-terminal residue" evidence="2">
    <location>
        <position position="111"/>
    </location>
</feature>
<dbReference type="Pfam" id="PF22725">
    <property type="entry name" value="GFO_IDH_MocA_C3"/>
    <property type="match status" value="1"/>
</dbReference>
<dbReference type="SUPFAM" id="SSF55347">
    <property type="entry name" value="Glyceraldehyde-3-phosphate dehydrogenase-like, C-terminal domain"/>
    <property type="match status" value="1"/>
</dbReference>
<reference evidence="2" key="1">
    <citation type="journal article" date="2015" name="Nature">
        <title>Complex archaea that bridge the gap between prokaryotes and eukaryotes.</title>
        <authorList>
            <person name="Spang A."/>
            <person name="Saw J.H."/>
            <person name="Jorgensen S.L."/>
            <person name="Zaremba-Niedzwiedzka K."/>
            <person name="Martijn J."/>
            <person name="Lind A.E."/>
            <person name="van Eijk R."/>
            <person name="Schleper C."/>
            <person name="Guy L."/>
            <person name="Ettema T.J."/>
        </authorList>
    </citation>
    <scope>NUCLEOTIDE SEQUENCE</scope>
</reference>
<accession>A0A0F9HG14</accession>
<evidence type="ECO:0000313" key="2">
    <source>
        <dbReference type="EMBL" id="KKM02107.1"/>
    </source>
</evidence>
<dbReference type="InterPro" id="IPR055170">
    <property type="entry name" value="GFO_IDH_MocA-like_dom"/>
</dbReference>
<sequence length="111" mass="12967">MRTMIQRGELGDIFTVRGSYLQDWLFYDTDYNWRVDPELSGPSRAIADIGSHLLDLIQFVTTLKITEVLSDFGTMHPIRKKPLEVRETYTKEKIEAIEYEEKSIETEDYAS</sequence>
<dbReference type="AlphaFoldDB" id="A0A0F9HG14"/>
<organism evidence="2">
    <name type="scientific">marine sediment metagenome</name>
    <dbReference type="NCBI Taxonomy" id="412755"/>
    <lineage>
        <taxon>unclassified sequences</taxon>
        <taxon>metagenomes</taxon>
        <taxon>ecological metagenomes</taxon>
    </lineage>
</organism>
<gene>
    <name evidence="2" type="ORF">LCGC14_1787710</name>
</gene>
<comment type="caution">
    <text evidence="2">The sequence shown here is derived from an EMBL/GenBank/DDBJ whole genome shotgun (WGS) entry which is preliminary data.</text>
</comment>
<feature type="domain" description="GFO/IDH/MocA-like oxidoreductase" evidence="1">
    <location>
        <begin position="1"/>
        <end position="87"/>
    </location>
</feature>
<evidence type="ECO:0000259" key="1">
    <source>
        <dbReference type="Pfam" id="PF22725"/>
    </source>
</evidence>